<feature type="repeat" description="ANK" evidence="3">
    <location>
        <begin position="642"/>
        <end position="666"/>
    </location>
</feature>
<dbReference type="OrthoDB" id="194358at2759"/>
<comment type="caution">
    <text evidence="5">The sequence shown here is derived from an EMBL/GenBank/DDBJ whole genome shotgun (WGS) entry which is preliminary data.</text>
</comment>
<dbReference type="InterPro" id="IPR036770">
    <property type="entry name" value="Ankyrin_rpt-contain_sf"/>
</dbReference>
<keyword evidence="2 3" id="KW-0040">ANK repeat</keyword>
<dbReference type="AlphaFoldDB" id="A0A3D8Q688"/>
<keyword evidence="1" id="KW-0677">Repeat</keyword>
<name>A0A3D8Q688_9HELO</name>
<evidence type="ECO:0000313" key="5">
    <source>
        <dbReference type="EMBL" id="RDW57321.1"/>
    </source>
</evidence>
<dbReference type="EMBL" id="PDLN01000023">
    <property type="protein sequence ID" value="RDW57321.1"/>
    <property type="molecule type" value="Genomic_DNA"/>
</dbReference>
<dbReference type="InterPro" id="IPR010730">
    <property type="entry name" value="HET"/>
</dbReference>
<feature type="repeat" description="ANK" evidence="3">
    <location>
        <begin position="574"/>
        <end position="606"/>
    </location>
</feature>
<dbReference type="PANTHER" id="PTHR24171">
    <property type="entry name" value="ANKYRIN REPEAT DOMAIN-CONTAINING PROTEIN 39-RELATED"/>
    <property type="match status" value="1"/>
</dbReference>
<dbReference type="Proteomes" id="UP000256328">
    <property type="component" value="Unassembled WGS sequence"/>
</dbReference>
<feature type="repeat" description="ANK" evidence="3">
    <location>
        <begin position="540"/>
        <end position="564"/>
    </location>
</feature>
<feature type="repeat" description="ANK" evidence="3">
    <location>
        <begin position="766"/>
        <end position="790"/>
    </location>
</feature>
<dbReference type="PROSITE" id="PS50088">
    <property type="entry name" value="ANK_REPEAT"/>
    <property type="match status" value="7"/>
</dbReference>
<dbReference type="Gene3D" id="1.25.40.20">
    <property type="entry name" value="Ankyrin repeat-containing domain"/>
    <property type="match status" value="3"/>
</dbReference>
<reference evidence="5 6" key="1">
    <citation type="journal article" date="2018" name="IMA Fungus">
        <title>IMA Genome-F 9: Draft genome sequence of Annulohypoxylon stygium, Aspergillus mulundensis, Berkeleyomyces basicola (syn. Thielaviopsis basicola), Ceratocystis smalleyi, two Cercospora beticola strains, Coleophoma cylindrospora, Fusarium fracticaudum, Phialophora cf. hyalina, and Morchella septimelata.</title>
        <authorList>
            <person name="Wingfield B.D."/>
            <person name="Bills G.F."/>
            <person name="Dong Y."/>
            <person name="Huang W."/>
            <person name="Nel W.J."/>
            <person name="Swalarsk-Parry B.S."/>
            <person name="Vaghefi N."/>
            <person name="Wilken P.M."/>
            <person name="An Z."/>
            <person name="de Beer Z.W."/>
            <person name="De Vos L."/>
            <person name="Chen L."/>
            <person name="Duong T.A."/>
            <person name="Gao Y."/>
            <person name="Hammerbacher A."/>
            <person name="Kikkert J.R."/>
            <person name="Li Y."/>
            <person name="Li H."/>
            <person name="Li K."/>
            <person name="Li Q."/>
            <person name="Liu X."/>
            <person name="Ma X."/>
            <person name="Naidoo K."/>
            <person name="Pethybridge S.J."/>
            <person name="Sun J."/>
            <person name="Steenkamp E.T."/>
            <person name="van der Nest M.A."/>
            <person name="van Wyk S."/>
            <person name="Wingfield M.J."/>
            <person name="Xiong C."/>
            <person name="Yue Q."/>
            <person name="Zhang X."/>
        </authorList>
    </citation>
    <scope>NUCLEOTIDE SEQUENCE [LARGE SCALE GENOMIC DNA]</scope>
    <source>
        <strain evidence="5 6">BP5796</strain>
    </source>
</reference>
<feature type="repeat" description="ANK" evidence="3">
    <location>
        <begin position="710"/>
        <end position="734"/>
    </location>
</feature>
<sequence>MSSYPYSLLPNKGDHIRLLRLLPNEDEAAPIQCELLDYSLQRLSSRSHLYEALSYVWGVPHDKLRIDVDNDPFLVTVNLHVALSHLRDPSLERILWVDAICINQNDNEERAQQVQLMVKIYSKAHRVIVWLGKETVNTTEALEDIQFAASDEFTELSKIKINKQAIFALLQRPWFERVWVLQEVAAARHIAIACGPTEIEGHAFCLGLKSLQLSYTDVPKLQTLPSITYLIEGASLRSRNTANSLEKSSLNIRTLVELIDMFRTRHASDVRDKVYALLGMASDDPVKAGLQPDYNILWEELFRNLVRLILGKHASVETGCDKDRPLIKSKGSVVGQVAWVRTDKKLNVNIGFTSQNIAWYPGKQMDWTLLASAEAIRDGDVICFLQGASQPTVIRLYRDYFEIIMISVTPLREREVSKQSELRECLTFFPRDFLLAWDWIQAPKELRDQGESNSSLFDKSTRTWNIALILGDLNEVEKEKYTLQEAIKGYNTIFEGEQTMLKLQHGLTPLCWAARNGFVRAVKLLLGEENIDLNLKDSQYSRTPLSWAAGNGHETVVKLLLETGQLGVDFRDHDGRTPLSWAAKNGYTAIVKLLLETGLVIADSKDRYSWTPLLYAAKNGYEAIIKMLLKTSQIKVDFKSRDGRTPLSWAAGNGHEAIVKLLLETGQVEVDFKDQVGRTPLTWAASNGYEAIVKLLLETGHVNADSKDPNGRTPLSWAARNGHEAIVKLLLETGEVEVDFKDQDGRTPLSWAARNGHVNADSKDRNGRTPLSWAAESGCQPIVKLLLETGQVNANSEDRDGLTPSFYAAQKNHQTIVALLVETR</sequence>
<dbReference type="Pfam" id="PF00023">
    <property type="entry name" value="Ank"/>
    <property type="match status" value="1"/>
</dbReference>
<evidence type="ECO:0000256" key="1">
    <source>
        <dbReference type="ARBA" id="ARBA00022737"/>
    </source>
</evidence>
<dbReference type="GO" id="GO:0004842">
    <property type="term" value="F:ubiquitin-protein transferase activity"/>
    <property type="evidence" value="ECO:0007669"/>
    <property type="project" value="TreeGrafter"/>
</dbReference>
<evidence type="ECO:0000256" key="3">
    <source>
        <dbReference type="PROSITE-ProRule" id="PRU00023"/>
    </source>
</evidence>
<accession>A0A3D8Q688</accession>
<organism evidence="5 6">
    <name type="scientific">Coleophoma crateriformis</name>
    <dbReference type="NCBI Taxonomy" id="565419"/>
    <lineage>
        <taxon>Eukaryota</taxon>
        <taxon>Fungi</taxon>
        <taxon>Dikarya</taxon>
        <taxon>Ascomycota</taxon>
        <taxon>Pezizomycotina</taxon>
        <taxon>Leotiomycetes</taxon>
        <taxon>Helotiales</taxon>
        <taxon>Dermateaceae</taxon>
        <taxon>Coleophoma</taxon>
    </lineage>
</organism>
<dbReference type="SUPFAM" id="SSF48403">
    <property type="entry name" value="Ankyrin repeat"/>
    <property type="match status" value="1"/>
</dbReference>
<dbReference type="SMART" id="SM00248">
    <property type="entry name" value="ANK"/>
    <property type="match status" value="8"/>
</dbReference>
<dbReference type="Pfam" id="PF12796">
    <property type="entry name" value="Ank_2"/>
    <property type="match status" value="4"/>
</dbReference>
<gene>
    <name evidence="5" type="ORF">BP5796_12771</name>
</gene>
<keyword evidence="6" id="KW-1185">Reference proteome</keyword>
<feature type="repeat" description="ANK" evidence="3">
    <location>
        <begin position="505"/>
        <end position="538"/>
    </location>
</feature>
<protein>
    <recommendedName>
        <fullName evidence="4">Heterokaryon incompatibility domain-containing protein</fullName>
    </recommendedName>
</protein>
<dbReference type="InterPro" id="IPR002110">
    <property type="entry name" value="Ankyrin_rpt"/>
</dbReference>
<dbReference type="PROSITE" id="PS50297">
    <property type="entry name" value="ANK_REP_REGION"/>
    <property type="match status" value="6"/>
</dbReference>
<evidence type="ECO:0000256" key="2">
    <source>
        <dbReference type="ARBA" id="ARBA00023043"/>
    </source>
</evidence>
<dbReference type="Pfam" id="PF06985">
    <property type="entry name" value="HET"/>
    <property type="match status" value="1"/>
</dbReference>
<feature type="domain" description="Heterokaryon incompatibility" evidence="4">
    <location>
        <begin position="50"/>
        <end position="183"/>
    </location>
</feature>
<feature type="repeat" description="ANK" evidence="3">
    <location>
        <begin position="676"/>
        <end position="700"/>
    </location>
</feature>
<evidence type="ECO:0000259" key="4">
    <source>
        <dbReference type="Pfam" id="PF06985"/>
    </source>
</evidence>
<dbReference type="GO" id="GO:0085020">
    <property type="term" value="P:protein K6-linked ubiquitination"/>
    <property type="evidence" value="ECO:0007669"/>
    <property type="project" value="TreeGrafter"/>
</dbReference>
<proteinExistence type="predicted"/>
<dbReference type="PANTHER" id="PTHR24171:SF8">
    <property type="entry name" value="BRCA1-ASSOCIATED RING DOMAIN PROTEIN 1"/>
    <property type="match status" value="1"/>
</dbReference>
<evidence type="ECO:0000313" key="6">
    <source>
        <dbReference type="Proteomes" id="UP000256328"/>
    </source>
</evidence>